<keyword evidence="2" id="KW-0732">Signal</keyword>
<dbReference type="Ensembl" id="ENSNGAT00000023776.1">
    <property type="protein sequence ID" value="ENSNGAP00000018134.1"/>
    <property type="gene ID" value="ENSNGAG00000018360.1"/>
</dbReference>
<name>A0A8C6W9P0_NANGA</name>
<dbReference type="Proteomes" id="UP000694381">
    <property type="component" value="Unassembled WGS sequence"/>
</dbReference>
<gene>
    <name evidence="3" type="primary">Upk3bl2</name>
</gene>
<keyword evidence="4" id="KW-1185">Reference proteome</keyword>
<proteinExistence type="predicted"/>
<dbReference type="PANTHER" id="PTHR15446">
    <property type="entry name" value="UROPLAKIN III"/>
    <property type="match status" value="1"/>
</dbReference>
<reference evidence="3" key="2">
    <citation type="submission" date="2025-09" db="UniProtKB">
        <authorList>
            <consortium name="Ensembl"/>
        </authorList>
    </citation>
    <scope>IDENTIFICATION</scope>
</reference>
<dbReference type="InterPro" id="IPR024831">
    <property type="entry name" value="Uroplakin-3"/>
</dbReference>
<keyword evidence="1" id="KW-0472">Membrane</keyword>
<dbReference type="GO" id="GO:0016020">
    <property type="term" value="C:membrane"/>
    <property type="evidence" value="ECO:0007669"/>
    <property type="project" value="TreeGrafter"/>
</dbReference>
<protein>
    <submittedName>
        <fullName evidence="3">Uncharacterized protein</fullName>
    </submittedName>
</protein>
<evidence type="ECO:0000256" key="2">
    <source>
        <dbReference type="SAM" id="SignalP"/>
    </source>
</evidence>
<dbReference type="OMA" id="IYTCYDT"/>
<feature type="signal peptide" evidence="2">
    <location>
        <begin position="1"/>
        <end position="26"/>
    </location>
</feature>
<sequence length="227" mass="24461">MGLNGRQSPLLISLWLLVTSVHPGTGLENSHYVPQLSRAALEGKLTQSTFTLEQPQGLFDNLNISDSDPIQLVVAHSNATQNFAAPQKIDDKYAPASFTQNGYYLTLRTSRVHYQGGRPGKQLQVLHVGNDTSFSLKSKGCNSPLPGSGPYRVKFLVMGAKGPMAETEWSKEAQTFRAVPGSQSEGIVAIIAFLSILLAVLLASFLILVLSSGSTSVSSSVEQVRMR</sequence>
<evidence type="ECO:0000313" key="3">
    <source>
        <dbReference type="Ensembl" id="ENSNGAP00000018134.1"/>
    </source>
</evidence>
<organism evidence="3 4">
    <name type="scientific">Nannospalax galili</name>
    <name type="common">Northern Israeli blind subterranean mole rat</name>
    <name type="synonym">Spalax galili</name>
    <dbReference type="NCBI Taxonomy" id="1026970"/>
    <lineage>
        <taxon>Eukaryota</taxon>
        <taxon>Metazoa</taxon>
        <taxon>Chordata</taxon>
        <taxon>Craniata</taxon>
        <taxon>Vertebrata</taxon>
        <taxon>Euteleostomi</taxon>
        <taxon>Mammalia</taxon>
        <taxon>Eutheria</taxon>
        <taxon>Euarchontoglires</taxon>
        <taxon>Glires</taxon>
        <taxon>Rodentia</taxon>
        <taxon>Myomorpha</taxon>
        <taxon>Muroidea</taxon>
        <taxon>Spalacidae</taxon>
        <taxon>Spalacinae</taxon>
        <taxon>Nannospalax</taxon>
    </lineage>
</organism>
<feature type="chain" id="PRO_5034675822" evidence="2">
    <location>
        <begin position="27"/>
        <end position="227"/>
    </location>
</feature>
<dbReference type="GeneTree" id="ENSGT00940000153392"/>
<keyword evidence="1" id="KW-0812">Transmembrane</keyword>
<dbReference type="AlphaFoldDB" id="A0A8C6W9P0"/>
<keyword evidence="1" id="KW-1133">Transmembrane helix</keyword>
<dbReference type="PANTHER" id="PTHR15446:SF2">
    <property type="entry name" value="UROPLAKIN-3B-LIKE PROTEIN 1-RELATED"/>
    <property type="match status" value="1"/>
</dbReference>
<accession>A0A8C6W9P0</accession>
<evidence type="ECO:0000256" key="1">
    <source>
        <dbReference type="SAM" id="Phobius"/>
    </source>
</evidence>
<evidence type="ECO:0000313" key="4">
    <source>
        <dbReference type="Proteomes" id="UP000694381"/>
    </source>
</evidence>
<reference evidence="3" key="1">
    <citation type="submission" date="2025-08" db="UniProtKB">
        <authorList>
            <consortium name="Ensembl"/>
        </authorList>
    </citation>
    <scope>IDENTIFICATION</scope>
</reference>
<feature type="transmembrane region" description="Helical" evidence="1">
    <location>
        <begin position="187"/>
        <end position="210"/>
    </location>
</feature>